<dbReference type="Proteomes" id="UP000649259">
    <property type="component" value="Unassembled WGS sequence"/>
</dbReference>
<accession>A0ABQ3RRQ7</accession>
<feature type="region of interest" description="Disordered" evidence="1">
    <location>
        <begin position="1"/>
        <end position="81"/>
    </location>
</feature>
<gene>
    <name evidence="2" type="ORF">Saso_01960</name>
</gene>
<dbReference type="EMBL" id="BNEB01000001">
    <property type="protein sequence ID" value="GHI58546.1"/>
    <property type="molecule type" value="Genomic_DNA"/>
</dbReference>
<evidence type="ECO:0000256" key="1">
    <source>
        <dbReference type="SAM" id="MobiDB-lite"/>
    </source>
</evidence>
<reference evidence="3" key="1">
    <citation type="submission" date="2023-07" db="EMBL/GenBank/DDBJ databases">
        <title>Whole genome shotgun sequence of Streptomyces cacaoi subsp. asoensis NBRC 13813.</title>
        <authorList>
            <person name="Komaki H."/>
            <person name="Tamura T."/>
        </authorList>
    </citation>
    <scope>NUCLEOTIDE SEQUENCE [LARGE SCALE GENOMIC DNA]</scope>
    <source>
        <strain evidence="3">NBRC 13813</strain>
    </source>
</reference>
<name>A0ABQ3RRQ7_9ACTN</name>
<evidence type="ECO:0000313" key="2">
    <source>
        <dbReference type="EMBL" id="GHI58546.1"/>
    </source>
</evidence>
<keyword evidence="3" id="KW-1185">Reference proteome</keyword>
<sequence>MSTGRPAPHGAGRPRHHLTGSSVPPLAATSGGTDSVRARNRAPVHEPPTTGAPCASPVLTGPHTVSRTTEPPGNTGFTFEQ</sequence>
<evidence type="ECO:0000313" key="3">
    <source>
        <dbReference type="Proteomes" id="UP000649259"/>
    </source>
</evidence>
<protein>
    <submittedName>
        <fullName evidence="2">Uncharacterized protein</fullName>
    </submittedName>
</protein>
<proteinExistence type="predicted"/>
<feature type="compositionally biased region" description="Polar residues" evidence="1">
    <location>
        <begin position="63"/>
        <end position="81"/>
    </location>
</feature>
<organism evidence="2 3">
    <name type="scientific">Streptomyces asoensis</name>
    <dbReference type="NCBI Taxonomy" id="249586"/>
    <lineage>
        <taxon>Bacteria</taxon>
        <taxon>Bacillati</taxon>
        <taxon>Actinomycetota</taxon>
        <taxon>Actinomycetes</taxon>
        <taxon>Kitasatosporales</taxon>
        <taxon>Streptomycetaceae</taxon>
        <taxon>Streptomyces</taxon>
    </lineage>
</organism>
<comment type="caution">
    <text evidence="2">The sequence shown here is derived from an EMBL/GenBank/DDBJ whole genome shotgun (WGS) entry which is preliminary data.</text>
</comment>